<reference evidence="5 7" key="2">
    <citation type="submission" date="2019-05" db="EMBL/GenBank/DDBJ databases">
        <title>The metagenome of a microbial culture collection derived from dairy environment covers the genomic content of the human microbiome.</title>
        <authorList>
            <person name="Roder T."/>
            <person name="Wuthrich D."/>
            <person name="Sattari Z."/>
            <person name="Von Ah U."/>
            <person name="Bar C."/>
            <person name="Ronchi F."/>
            <person name="Macpherson A.J."/>
            <person name="Ganal-Vonarburg S.C."/>
            <person name="Bruggmann R."/>
            <person name="Vergeres G."/>
        </authorList>
    </citation>
    <scope>NUCLEOTIDE SEQUENCE [LARGE SCALE GENOMIC DNA]</scope>
    <source>
        <strain evidence="5 7">FAM 18815</strain>
    </source>
</reference>
<sequence>MVHDTYLNDMWATHYTINPHSDLIANVDYMLKDNKFSGTALVVKDHQVLLHKGYGKSDDRSSNSVNTLYNIASIEKSMTSVMVAKLIQEGELTYATRLSKFYPEVPNAKNISIRNMLTMTSGLATIKDPSSSLTEQQLTKFYLKNVEADPRKGWNYDAINFHLLVGIITKITHKNYIQSFNRLVNPKGKFEVMEMPNFNNSNIALSFKKNGRKYSNAQYIYTSEVGTGSFFMTAGGLFRYFEALINGKILPKRSVKTLLETTKDSVYTAGVYQNKLYYRGHGILQGYEPSIMFNQTAGNTVILLGNRKGAKTTMKLTNSIYALINQTPYLGGNSY</sequence>
<organism evidence="4 6">
    <name type="scientific">Pediococcus stilesii</name>
    <dbReference type="NCBI Taxonomy" id="331679"/>
    <lineage>
        <taxon>Bacteria</taxon>
        <taxon>Bacillati</taxon>
        <taxon>Bacillota</taxon>
        <taxon>Bacilli</taxon>
        <taxon>Lactobacillales</taxon>
        <taxon>Lactobacillaceae</taxon>
        <taxon>Pediococcus</taxon>
    </lineage>
</organism>
<dbReference type="InterPro" id="IPR050491">
    <property type="entry name" value="AmpC-like"/>
</dbReference>
<evidence type="ECO:0000313" key="5">
    <source>
        <dbReference type="EMBL" id="TLQ05212.1"/>
    </source>
</evidence>
<dbReference type="EMBL" id="JQBX01000002">
    <property type="protein sequence ID" value="KRN94938.1"/>
    <property type="molecule type" value="Genomic_DNA"/>
</dbReference>
<dbReference type="GO" id="GO:0016020">
    <property type="term" value="C:membrane"/>
    <property type="evidence" value="ECO:0007669"/>
    <property type="project" value="UniProtKB-SubCell"/>
</dbReference>
<gene>
    <name evidence="5" type="ORF">FEZ51_02755</name>
    <name evidence="4" type="ORF">IV81_GL000724</name>
</gene>
<feature type="domain" description="Beta-lactamase-related" evidence="3">
    <location>
        <begin position="28"/>
        <end position="309"/>
    </location>
</feature>
<evidence type="ECO:0000259" key="3">
    <source>
        <dbReference type="Pfam" id="PF00144"/>
    </source>
</evidence>
<dbReference type="InterPro" id="IPR001466">
    <property type="entry name" value="Beta-lactam-related"/>
</dbReference>
<evidence type="ECO:0000313" key="7">
    <source>
        <dbReference type="Proteomes" id="UP000305541"/>
    </source>
</evidence>
<accession>A0A0R2L6V0</accession>
<comment type="caution">
    <text evidence="4">The sequence shown here is derived from an EMBL/GenBank/DDBJ whole genome shotgun (WGS) entry which is preliminary data.</text>
</comment>
<name>A0A0R2L6V0_9LACO</name>
<reference evidence="4 6" key="1">
    <citation type="journal article" date="2015" name="Genome Announc.">
        <title>Expanding the biotechnology potential of lactobacilli through comparative genomics of 213 strains and associated genera.</title>
        <authorList>
            <person name="Sun Z."/>
            <person name="Harris H.M."/>
            <person name="McCann A."/>
            <person name="Guo C."/>
            <person name="Argimon S."/>
            <person name="Zhang W."/>
            <person name="Yang X."/>
            <person name="Jeffery I.B."/>
            <person name="Cooney J.C."/>
            <person name="Kagawa T.F."/>
            <person name="Liu W."/>
            <person name="Song Y."/>
            <person name="Salvetti E."/>
            <person name="Wrobel A."/>
            <person name="Rasinkangas P."/>
            <person name="Parkhill J."/>
            <person name="Rea M.C."/>
            <person name="O'Sullivan O."/>
            <person name="Ritari J."/>
            <person name="Douillard F.P."/>
            <person name="Paul Ross R."/>
            <person name="Yang R."/>
            <person name="Briner A.E."/>
            <person name="Felis G.E."/>
            <person name="de Vos W.M."/>
            <person name="Barrangou R."/>
            <person name="Klaenhammer T.R."/>
            <person name="Caufield P.W."/>
            <person name="Cui Y."/>
            <person name="Zhang H."/>
            <person name="O'Toole P.W."/>
        </authorList>
    </citation>
    <scope>NUCLEOTIDE SEQUENCE [LARGE SCALE GENOMIC DNA]</scope>
    <source>
        <strain evidence="4 6">DSM 18001</strain>
    </source>
</reference>
<dbReference type="STRING" id="331679.IV81_GL000724"/>
<proteinExistence type="predicted"/>
<evidence type="ECO:0000256" key="2">
    <source>
        <dbReference type="ARBA" id="ARBA00023136"/>
    </source>
</evidence>
<dbReference type="Proteomes" id="UP000305541">
    <property type="component" value="Unassembled WGS sequence"/>
</dbReference>
<protein>
    <submittedName>
        <fullName evidence="4">Beta-lactamase class C related penicillin binding protein</fullName>
    </submittedName>
    <submittedName>
        <fullName evidence="5">Beta-lactamase family protein</fullName>
    </submittedName>
</protein>
<evidence type="ECO:0000313" key="6">
    <source>
        <dbReference type="Proteomes" id="UP000051859"/>
    </source>
</evidence>
<comment type="subcellular location">
    <subcellularLocation>
        <location evidence="1">Membrane</location>
    </subcellularLocation>
</comment>
<keyword evidence="2" id="KW-0472">Membrane</keyword>
<dbReference type="SUPFAM" id="SSF56601">
    <property type="entry name" value="beta-lactamase/transpeptidase-like"/>
    <property type="match status" value="1"/>
</dbReference>
<dbReference type="Pfam" id="PF00144">
    <property type="entry name" value="Beta-lactamase"/>
    <property type="match status" value="1"/>
</dbReference>
<dbReference type="OrthoDB" id="2151402at2"/>
<dbReference type="PANTHER" id="PTHR46825:SF11">
    <property type="entry name" value="PENICILLIN-BINDING PROTEIN 4"/>
    <property type="match status" value="1"/>
</dbReference>
<dbReference type="Proteomes" id="UP000051859">
    <property type="component" value="Unassembled WGS sequence"/>
</dbReference>
<dbReference type="AlphaFoldDB" id="A0A0R2L6V0"/>
<dbReference type="EMBL" id="VBTH01000003">
    <property type="protein sequence ID" value="TLQ05212.1"/>
    <property type="molecule type" value="Genomic_DNA"/>
</dbReference>
<dbReference type="InterPro" id="IPR012338">
    <property type="entry name" value="Beta-lactam/transpept-like"/>
</dbReference>
<dbReference type="Gene3D" id="3.40.710.10">
    <property type="entry name" value="DD-peptidase/beta-lactamase superfamily"/>
    <property type="match status" value="1"/>
</dbReference>
<dbReference type="PATRIC" id="fig|331679.3.peg.731"/>
<evidence type="ECO:0000256" key="1">
    <source>
        <dbReference type="ARBA" id="ARBA00004370"/>
    </source>
</evidence>
<evidence type="ECO:0000313" key="4">
    <source>
        <dbReference type="EMBL" id="KRN94938.1"/>
    </source>
</evidence>
<dbReference type="PANTHER" id="PTHR46825">
    <property type="entry name" value="D-ALANYL-D-ALANINE-CARBOXYPEPTIDASE/ENDOPEPTIDASE AMPH"/>
    <property type="match status" value="1"/>
</dbReference>
<keyword evidence="6" id="KW-1185">Reference proteome</keyword>